<comment type="caution">
    <text evidence="12">The sequence shown here is derived from an EMBL/GenBank/DDBJ whole genome shotgun (WGS) entry which is preliminary data.</text>
</comment>
<accession>A0A523XVV6</accession>
<feature type="region of interest" description="Disordered" evidence="10">
    <location>
        <begin position="479"/>
        <end position="499"/>
    </location>
</feature>
<dbReference type="SUPFAM" id="SSF51717">
    <property type="entry name" value="Dihydropteroate synthetase-like"/>
    <property type="match status" value="1"/>
</dbReference>
<feature type="binding site" evidence="8">
    <location>
        <position position="375"/>
    </location>
    <ligand>
        <name>5-methoxybenzimidazolylcob(I)amide</name>
        <dbReference type="ChEBI" id="CHEBI:157765"/>
    </ligand>
</feature>
<feature type="binding site" evidence="9">
    <location>
        <position position="27"/>
    </location>
    <ligand>
        <name>[4Fe-4S] cluster</name>
        <dbReference type="ChEBI" id="CHEBI:49883"/>
    </ligand>
</feature>
<feature type="binding site" evidence="8">
    <location>
        <begin position="405"/>
        <end position="408"/>
    </location>
    <ligand>
        <name>5-methoxybenzimidazolylcob(I)amide</name>
        <dbReference type="ChEBI" id="CHEBI:157765"/>
    </ligand>
</feature>
<keyword evidence="7" id="KW-0170">Cobalt</keyword>
<evidence type="ECO:0000313" key="12">
    <source>
        <dbReference type="EMBL" id="TET83406.1"/>
    </source>
</evidence>
<evidence type="ECO:0000256" key="3">
    <source>
        <dbReference type="ARBA" id="ARBA00022679"/>
    </source>
</evidence>
<dbReference type="EMBL" id="SOIP01000027">
    <property type="protein sequence ID" value="TET83406.1"/>
    <property type="molecule type" value="Genomic_DNA"/>
</dbReference>
<dbReference type="Gene3D" id="3.20.20.20">
    <property type="entry name" value="Dihydropteroate synthase-like"/>
    <property type="match status" value="1"/>
</dbReference>
<evidence type="ECO:0000256" key="4">
    <source>
        <dbReference type="ARBA" id="ARBA00022723"/>
    </source>
</evidence>
<evidence type="ECO:0000256" key="1">
    <source>
        <dbReference type="ARBA" id="ARBA00022485"/>
    </source>
</evidence>
<keyword evidence="5 9" id="KW-0408">Iron</keyword>
<dbReference type="AlphaFoldDB" id="A0A523XVV6"/>
<dbReference type="Proteomes" id="UP000315534">
    <property type="component" value="Unassembled WGS sequence"/>
</dbReference>
<feature type="domain" description="4Fe-4S" evidence="11">
    <location>
        <begin position="5"/>
        <end position="69"/>
    </location>
</feature>
<sequence length="499" mass="55902">MTEREIKKAATKLSPIDVYMLLPRTNCKECGELNCIAFAAKLVNREASLEKCPPILKKEHEKSYKKLQEILAPVIKKITIGTGEHAVKIGGKLVMYRHEFTYHNPVALAFDVTDELPMQRRFSEEEELTDRVRKVENFLYNYIGRDLNLDMIAVRSTSNDPATFKSAVENVTKVTDLPLVLCAFNPSVMEAGLVAASGRRPLIYAATKDNWRKMADLALMYSCPLTIFAPNDLGLLRSLSQTMIEYGVEDLVLDPGTLPGEGLSDTVNNFTMVRRNACKGGDELFGFPLIGTPITVWSGEKDSKEMLAWEEAYIASMLISRYADILIMHSLDGWVQLPTVIWRFNIYTDPRKPVSVDSQLYTFGKPDEMSPVMLTTNYALTYFTVESDIKKFGTDCYLIVADTEGISVESAVAGRYLTAESIAETVKKSGVAEKVKHKYLIIPGMAARLSGETEDELKNVGLPDWHVMVGPRDSSGIAKLLEEKWPPKEDEEEQKQKNV</sequence>
<evidence type="ECO:0000256" key="2">
    <source>
        <dbReference type="ARBA" id="ARBA00022603"/>
    </source>
</evidence>
<feature type="binding site" evidence="9">
    <location>
        <position position="30"/>
    </location>
    <ligand>
        <name>[4Fe-4S] cluster</name>
        <dbReference type="ChEBI" id="CHEBI:49883"/>
    </ligand>
</feature>
<dbReference type="InterPro" id="IPR051069">
    <property type="entry name" value="ACDS_complex_subunit"/>
</dbReference>
<dbReference type="InterPro" id="IPR016041">
    <property type="entry name" value="Ac-CoA_synth_d_su_TIM-brl"/>
</dbReference>
<name>A0A523XVV6_UNCT6</name>
<feature type="binding site" evidence="8">
    <location>
        <position position="474"/>
    </location>
    <ligand>
        <name>5-methoxybenzimidazolylcob(I)amide</name>
        <dbReference type="ChEBI" id="CHEBI:157765"/>
    </ligand>
</feature>
<feature type="binding site" evidence="9">
    <location>
        <position position="35"/>
    </location>
    <ligand>
        <name>[4Fe-4S] cluster</name>
        <dbReference type="ChEBI" id="CHEBI:49883"/>
    </ligand>
</feature>
<dbReference type="Gene3D" id="3.40.50.11600">
    <property type="match status" value="1"/>
</dbReference>
<dbReference type="GO" id="GO:0032259">
    <property type="term" value="P:methylation"/>
    <property type="evidence" value="ECO:0007669"/>
    <property type="project" value="UniProtKB-KW"/>
</dbReference>
<feature type="binding site" evidence="8">
    <location>
        <position position="381"/>
    </location>
    <ligand>
        <name>5-methoxybenzimidazolylcob(I)amide</name>
        <dbReference type="ChEBI" id="CHEBI:157765"/>
    </ligand>
</feature>
<dbReference type="HAMAP" id="MF_01136">
    <property type="entry name" value="CdhE"/>
    <property type="match status" value="1"/>
</dbReference>
<dbReference type="PANTHER" id="PTHR36214:SF3">
    <property type="entry name" value="ACETYL-COA DECARBONYLASE_SYNTHASE COMPLEX SUBUNIT GAMMA"/>
    <property type="match status" value="1"/>
</dbReference>
<gene>
    <name evidence="12" type="ORF">E3J38_00520</name>
</gene>
<feature type="binding site" evidence="9">
    <location>
        <position position="52"/>
    </location>
    <ligand>
        <name>[4Fe-4S] cluster</name>
        <dbReference type="ChEBI" id="CHEBI:49883"/>
    </ligand>
</feature>
<keyword evidence="1 9" id="KW-0004">4Fe-4S</keyword>
<proteinExistence type="inferred from homology"/>
<evidence type="ECO:0000256" key="8">
    <source>
        <dbReference type="PIRSR" id="PIRSR000376-1"/>
    </source>
</evidence>
<dbReference type="PROSITE" id="PS51656">
    <property type="entry name" value="4FE4S"/>
    <property type="match status" value="1"/>
</dbReference>
<dbReference type="Pfam" id="PF04060">
    <property type="entry name" value="FeS"/>
    <property type="match status" value="1"/>
</dbReference>
<dbReference type="GO" id="GO:0051539">
    <property type="term" value="F:4 iron, 4 sulfur cluster binding"/>
    <property type="evidence" value="ECO:0007669"/>
    <property type="project" value="UniProtKB-KW"/>
</dbReference>
<dbReference type="GO" id="GO:0008168">
    <property type="term" value="F:methyltransferase activity"/>
    <property type="evidence" value="ECO:0007669"/>
    <property type="project" value="UniProtKB-KW"/>
</dbReference>
<dbReference type="GO" id="GO:0046356">
    <property type="term" value="P:acetyl-CoA catabolic process"/>
    <property type="evidence" value="ECO:0007669"/>
    <property type="project" value="InterPro"/>
</dbReference>
<evidence type="ECO:0000256" key="5">
    <source>
        <dbReference type="ARBA" id="ARBA00023004"/>
    </source>
</evidence>
<dbReference type="Pfam" id="PF03599">
    <property type="entry name" value="CdhD"/>
    <property type="match status" value="1"/>
</dbReference>
<keyword evidence="3" id="KW-0808">Transferase</keyword>
<dbReference type="PANTHER" id="PTHR36214">
    <property type="match status" value="1"/>
</dbReference>
<evidence type="ECO:0000256" key="7">
    <source>
        <dbReference type="ARBA" id="ARBA00023285"/>
    </source>
</evidence>
<organism evidence="12 13">
    <name type="scientific">candidate division TA06 bacterium</name>
    <dbReference type="NCBI Taxonomy" id="2250710"/>
    <lineage>
        <taxon>Bacteria</taxon>
        <taxon>Bacteria division TA06</taxon>
    </lineage>
</organism>
<keyword evidence="2" id="KW-0489">Methyltransferase</keyword>
<dbReference type="InterPro" id="IPR011005">
    <property type="entry name" value="Dihydropteroate_synth-like_sf"/>
</dbReference>
<dbReference type="PIRSF" id="PIRSF000376">
    <property type="entry name" value="AcCoA_decarb_gamma"/>
    <property type="match status" value="1"/>
</dbReference>
<keyword evidence="4 9" id="KW-0479">Metal-binding</keyword>
<evidence type="ECO:0000313" key="13">
    <source>
        <dbReference type="Proteomes" id="UP000315534"/>
    </source>
</evidence>
<evidence type="ECO:0000259" key="11">
    <source>
        <dbReference type="PROSITE" id="PS51656"/>
    </source>
</evidence>
<feature type="compositionally biased region" description="Basic and acidic residues" evidence="10">
    <location>
        <begin position="480"/>
        <end position="499"/>
    </location>
</feature>
<dbReference type="GO" id="GO:0005506">
    <property type="term" value="F:iron ion binding"/>
    <property type="evidence" value="ECO:0007669"/>
    <property type="project" value="InterPro"/>
</dbReference>
<dbReference type="InterPro" id="IPR007202">
    <property type="entry name" value="4Fe-4S_dom"/>
</dbReference>
<evidence type="ECO:0000256" key="9">
    <source>
        <dbReference type="PIRSR" id="PIRSR000376-2"/>
    </source>
</evidence>
<evidence type="ECO:0000256" key="6">
    <source>
        <dbReference type="ARBA" id="ARBA00023014"/>
    </source>
</evidence>
<dbReference type="NCBIfam" id="NF003195">
    <property type="entry name" value="PRK04165.1"/>
    <property type="match status" value="1"/>
</dbReference>
<dbReference type="InterPro" id="IPR016218">
    <property type="entry name" value="AcylCoA_decarb/synth_gsu"/>
</dbReference>
<keyword evidence="6 9" id="KW-0411">Iron-sulfur</keyword>
<dbReference type="InterPro" id="IPR023427">
    <property type="entry name" value="AcylCoA_decarb/synth_gsu_arc"/>
</dbReference>
<evidence type="ECO:0000256" key="10">
    <source>
        <dbReference type="SAM" id="MobiDB-lite"/>
    </source>
</evidence>
<protein>
    <submittedName>
        <fullName evidence="12">Acetyl-CoA decarbonylase/synthase complex subunit gamma</fullName>
    </submittedName>
</protein>
<reference evidence="12 13" key="1">
    <citation type="submission" date="2019-03" db="EMBL/GenBank/DDBJ databases">
        <title>Metabolic potential of uncultured bacteria and archaea associated with petroleum seepage in deep-sea sediments.</title>
        <authorList>
            <person name="Dong X."/>
            <person name="Hubert C."/>
        </authorList>
    </citation>
    <scope>NUCLEOTIDE SEQUENCE [LARGE SCALE GENOMIC DNA]</scope>
    <source>
        <strain evidence="12">E29_bin36</strain>
    </source>
</reference>